<dbReference type="EMBL" id="MUBC01000039">
    <property type="protein sequence ID" value="ONM42991.1"/>
    <property type="molecule type" value="Genomic_DNA"/>
</dbReference>
<name>A0A1S8DDE0_9GAMM</name>
<organism evidence="1 2">
    <name type="scientific">Halopseudomonas pachastrellae</name>
    <dbReference type="NCBI Taxonomy" id="254161"/>
    <lineage>
        <taxon>Bacteria</taxon>
        <taxon>Pseudomonadati</taxon>
        <taxon>Pseudomonadota</taxon>
        <taxon>Gammaproteobacteria</taxon>
        <taxon>Pseudomonadales</taxon>
        <taxon>Pseudomonadaceae</taxon>
        <taxon>Halopseudomonas</taxon>
    </lineage>
</organism>
<gene>
    <name evidence="1" type="ORF">BXT89_15150</name>
</gene>
<reference evidence="1 2" key="1">
    <citation type="submission" date="2017-01" db="EMBL/GenBank/DDBJ databases">
        <title>Draft genome sequence of Pseudomonas pachastrellae type strain CCUG 46540T from a deep sea.</title>
        <authorList>
            <person name="Gomila M."/>
            <person name="Mulet M."/>
            <person name="Lalucat J."/>
            <person name="Garcia-Valdes E."/>
        </authorList>
    </citation>
    <scope>NUCLEOTIDE SEQUENCE [LARGE SCALE GENOMIC DNA]</scope>
    <source>
        <strain evidence="1 2">CCUG 46540</strain>
    </source>
</reference>
<dbReference type="STRING" id="254161.SAMN05216256_12534"/>
<accession>A0A1S8DDE0</accession>
<dbReference type="NCBIfam" id="TIGR02620">
    <property type="entry name" value="cas_VVA1548"/>
    <property type="match status" value="1"/>
</dbReference>
<protein>
    <submittedName>
        <fullName evidence="1">Putative CRISPR-associated protein</fullName>
    </submittedName>
</protein>
<dbReference type="OrthoDB" id="8548152at2"/>
<comment type="caution">
    <text evidence="1">The sequence shown here is derived from an EMBL/GenBank/DDBJ whole genome shotgun (WGS) entry which is preliminary data.</text>
</comment>
<dbReference type="AlphaFoldDB" id="A0A1S8DDE0"/>
<keyword evidence="2" id="KW-1185">Reference proteome</keyword>
<evidence type="ECO:0000313" key="1">
    <source>
        <dbReference type="EMBL" id="ONM42991.1"/>
    </source>
</evidence>
<proteinExistence type="predicted"/>
<dbReference type="Pfam" id="PF09652">
    <property type="entry name" value="Cas_VVA1548"/>
    <property type="match status" value="1"/>
</dbReference>
<sequence length="97" mass="10995">MRYFVSRHPGAEQWMREQGIQWDIHVAHLEDFAQLRAGDIVMGTLPINQAAEVCARGAQYLHLSLCVPSQWRGRELTSDQLRQMGASLQAFEIRASG</sequence>
<dbReference type="RefSeq" id="WP_083728521.1">
    <property type="nucleotide sequence ID" value="NZ_FOUD01000025.1"/>
</dbReference>
<dbReference type="Proteomes" id="UP000242847">
    <property type="component" value="Unassembled WGS sequence"/>
</dbReference>
<evidence type="ECO:0000313" key="2">
    <source>
        <dbReference type="Proteomes" id="UP000242847"/>
    </source>
</evidence>
<dbReference type="InterPro" id="IPR013443">
    <property type="entry name" value="CRISPR-assoc_prot_Csx16"/>
</dbReference>